<dbReference type="Proteomes" id="UP000184076">
    <property type="component" value="Unassembled WGS sequence"/>
</dbReference>
<dbReference type="RefSeq" id="WP_073038387.1">
    <property type="nucleotide sequence ID" value="NZ_FQVB01000012.1"/>
</dbReference>
<sequence length="164" mass="18224">MERILVRWERCVGCRSCELACRVAHSASGDLFSAVLERPAPSRRIYVEQADKTPSPFLCRQCEDAPCVRSCPTRALAHDETTGLVAYEPARCIGCHGCVMACPFGMIQPDVREGFIAKCDRCKGRDRPACVEACPTHTLVLEKDFLDLRRKEAVRNLVQSGNPV</sequence>
<dbReference type="PROSITE" id="PS00198">
    <property type="entry name" value="4FE4S_FER_1"/>
    <property type="match status" value="1"/>
</dbReference>
<evidence type="ECO:0000256" key="2">
    <source>
        <dbReference type="ARBA" id="ARBA00022485"/>
    </source>
</evidence>
<evidence type="ECO:0000313" key="9">
    <source>
        <dbReference type="EMBL" id="SHF19493.1"/>
    </source>
</evidence>
<dbReference type="PANTHER" id="PTHR43177">
    <property type="entry name" value="PROTEIN NRFC"/>
    <property type="match status" value="1"/>
</dbReference>
<dbReference type="OrthoDB" id="9789030at2"/>
<dbReference type="GO" id="GO:0051539">
    <property type="term" value="F:4 iron, 4 sulfur cluster binding"/>
    <property type="evidence" value="ECO:0007669"/>
    <property type="project" value="UniProtKB-KW"/>
</dbReference>
<dbReference type="GO" id="GO:0046872">
    <property type="term" value="F:metal ion binding"/>
    <property type="evidence" value="ECO:0007669"/>
    <property type="project" value="UniProtKB-KW"/>
</dbReference>
<keyword evidence="2" id="KW-0004">4Fe-4S</keyword>
<feature type="domain" description="4Fe-4S ferredoxin-type" evidence="8">
    <location>
        <begin position="83"/>
        <end position="112"/>
    </location>
</feature>
<dbReference type="EMBL" id="FQVB01000012">
    <property type="protein sequence ID" value="SHF19493.1"/>
    <property type="molecule type" value="Genomic_DNA"/>
</dbReference>
<dbReference type="Gene3D" id="3.30.70.20">
    <property type="match status" value="2"/>
</dbReference>
<proteinExistence type="predicted"/>
<dbReference type="InterPro" id="IPR017900">
    <property type="entry name" value="4Fe4S_Fe_S_CS"/>
</dbReference>
<feature type="domain" description="4Fe-4S ferredoxin-type" evidence="8">
    <location>
        <begin position="2"/>
        <end position="30"/>
    </location>
</feature>
<dbReference type="InterPro" id="IPR050954">
    <property type="entry name" value="ET_IronSulfur_Cluster-Binding"/>
</dbReference>
<keyword evidence="7" id="KW-0411">Iron-sulfur</keyword>
<dbReference type="Pfam" id="PF12800">
    <property type="entry name" value="Fer4_4"/>
    <property type="match status" value="1"/>
</dbReference>
<keyword evidence="3" id="KW-0479">Metal-binding</keyword>
<protein>
    <submittedName>
        <fullName evidence="9">Carbon-monoxide dehydrogenase iron sulfur subunit</fullName>
    </submittedName>
</protein>
<accession>A0A1M4ZN79</accession>
<dbReference type="CDD" id="cd10563">
    <property type="entry name" value="CooF_like"/>
    <property type="match status" value="1"/>
</dbReference>
<dbReference type="InterPro" id="IPR017896">
    <property type="entry name" value="4Fe4S_Fe-S-bd"/>
</dbReference>
<dbReference type="PANTHER" id="PTHR43177:SF5">
    <property type="entry name" value="ANAEROBIC DIMETHYL SULFOXIDE REDUCTASE CHAIN B-RELATED"/>
    <property type="match status" value="1"/>
</dbReference>
<keyword evidence="1" id="KW-0813">Transport</keyword>
<evidence type="ECO:0000256" key="3">
    <source>
        <dbReference type="ARBA" id="ARBA00022723"/>
    </source>
</evidence>
<dbReference type="SUPFAM" id="SSF54862">
    <property type="entry name" value="4Fe-4S ferredoxins"/>
    <property type="match status" value="1"/>
</dbReference>
<feature type="domain" description="4Fe-4S ferredoxin-type" evidence="8">
    <location>
        <begin position="50"/>
        <end position="81"/>
    </location>
</feature>
<gene>
    <name evidence="9" type="ORF">SAMN02745206_01517</name>
</gene>
<keyword evidence="5" id="KW-0249">Electron transport</keyword>
<dbReference type="STRING" id="1121391.SAMN02745206_01517"/>
<dbReference type="AlphaFoldDB" id="A0A1M4ZN79"/>
<dbReference type="Pfam" id="PF13247">
    <property type="entry name" value="Fer4_11"/>
    <property type="match status" value="1"/>
</dbReference>
<evidence type="ECO:0000256" key="5">
    <source>
        <dbReference type="ARBA" id="ARBA00022982"/>
    </source>
</evidence>
<name>A0A1M4ZN79_9BACT</name>
<evidence type="ECO:0000256" key="4">
    <source>
        <dbReference type="ARBA" id="ARBA00022737"/>
    </source>
</evidence>
<evidence type="ECO:0000313" key="10">
    <source>
        <dbReference type="Proteomes" id="UP000184076"/>
    </source>
</evidence>
<keyword evidence="6" id="KW-0408">Iron</keyword>
<keyword evidence="10" id="KW-1185">Reference proteome</keyword>
<reference evidence="10" key="1">
    <citation type="submission" date="2016-11" db="EMBL/GenBank/DDBJ databases">
        <authorList>
            <person name="Varghese N."/>
            <person name="Submissions S."/>
        </authorList>
    </citation>
    <scope>NUCLEOTIDE SEQUENCE [LARGE SCALE GENOMIC DNA]</scope>
    <source>
        <strain evidence="10">DSM 9756</strain>
    </source>
</reference>
<keyword evidence="4" id="KW-0677">Repeat</keyword>
<evidence type="ECO:0000256" key="1">
    <source>
        <dbReference type="ARBA" id="ARBA00022448"/>
    </source>
</evidence>
<organism evidence="9 10">
    <name type="scientific">Desulfacinum infernum DSM 9756</name>
    <dbReference type="NCBI Taxonomy" id="1121391"/>
    <lineage>
        <taxon>Bacteria</taxon>
        <taxon>Pseudomonadati</taxon>
        <taxon>Thermodesulfobacteriota</taxon>
        <taxon>Syntrophobacteria</taxon>
        <taxon>Syntrophobacterales</taxon>
        <taxon>Syntrophobacteraceae</taxon>
        <taxon>Desulfacinum</taxon>
    </lineage>
</organism>
<evidence type="ECO:0000256" key="6">
    <source>
        <dbReference type="ARBA" id="ARBA00023004"/>
    </source>
</evidence>
<evidence type="ECO:0000256" key="7">
    <source>
        <dbReference type="ARBA" id="ARBA00023014"/>
    </source>
</evidence>
<dbReference type="PROSITE" id="PS51379">
    <property type="entry name" value="4FE4S_FER_2"/>
    <property type="match status" value="3"/>
</dbReference>
<evidence type="ECO:0000259" key="8">
    <source>
        <dbReference type="PROSITE" id="PS51379"/>
    </source>
</evidence>